<keyword evidence="11" id="KW-1185">Reference proteome</keyword>
<evidence type="ECO:0000256" key="7">
    <source>
        <dbReference type="ARBA" id="ARBA00023180"/>
    </source>
</evidence>
<feature type="signal peptide" evidence="9">
    <location>
        <begin position="1"/>
        <end position="23"/>
    </location>
</feature>
<sequence length="752" mass="85355">MTKITPLLSTFAVLNSWLVSCRGGLEIPALFVQDGMIELSVTVCMNTVTISRRAVFHIINFTPNFPVTTLIHSLHEKYILTHTINDPCQFLGQIGRQPDSKNIIFFLKNFNDLSTLILNPAKNECDGRISGEHNFTYLQQSGLRVNVSHSRFKGTFTPEKDATGASTPCDLKPHKDFAALDRRSVLTNRMLNLTHGFYNHTIWNYRNHLIFVVLSSQKTMASEKNAQAASNTSSRVYLDDCIFNCLVSYFKFFWRIFKGQRAVICLENTCYRYDPYAERLSIFNGLSDEEYFDFSLTDLHGKTLRCGVELHEANFPAVVHLSSWASPLLHSISLLQEALNCSVDLFDPPIDIPLNSEAGLKYDLDLISINGEAGLIDLGVSDVDHTVSVESCALCIVAPRRGFKPPYLVVFLSFSGPLWLIFLASVLLSIAVQRHFQQFQVRVLGDLYTDRSRSAFENTSAIFMIYGYFICGSPPRLLLGKWFTGRILFLIFSFSALIIVTVYQSEMVTLLSNRVRYEDIQNIGELQESDLFIQTTSSSEEHIEFLRKHPDYAGLETKLFTSYRSINDVLSEYLQPNIGGRLIINGTFYTIDENLLSTLTEGVFSETLPALNKALISVMHTDAFFVNIPQSMLQQKNFLIRWRSLGEPVEWHRLDDCVFMYPFAYRVLRNSPFFEALNHKVTGLLESGIIDKAIGSERIGDKLGIFLQKDELDEEPRPFTMTDLQSAFLFLCVGLSISGLVFVFEMYQNLTQ</sequence>
<dbReference type="Proteomes" id="UP001152759">
    <property type="component" value="Chromosome 7"/>
</dbReference>
<feature type="chain" id="PRO_5040475084" description="Ionotropic receptor" evidence="9">
    <location>
        <begin position="24"/>
        <end position="752"/>
    </location>
</feature>
<evidence type="ECO:0000256" key="4">
    <source>
        <dbReference type="ARBA" id="ARBA00022989"/>
    </source>
</evidence>
<keyword evidence="5 8" id="KW-0472">Membrane</keyword>
<evidence type="ECO:0000256" key="5">
    <source>
        <dbReference type="ARBA" id="ARBA00023136"/>
    </source>
</evidence>
<dbReference type="EMBL" id="OU963868">
    <property type="protein sequence ID" value="CAH0392678.1"/>
    <property type="molecule type" value="Genomic_DNA"/>
</dbReference>
<keyword evidence="2" id="KW-1003">Cell membrane</keyword>
<organism evidence="10 11">
    <name type="scientific">Bemisia tabaci</name>
    <name type="common">Sweetpotato whitefly</name>
    <name type="synonym">Aleurodes tabaci</name>
    <dbReference type="NCBI Taxonomy" id="7038"/>
    <lineage>
        <taxon>Eukaryota</taxon>
        <taxon>Metazoa</taxon>
        <taxon>Ecdysozoa</taxon>
        <taxon>Arthropoda</taxon>
        <taxon>Hexapoda</taxon>
        <taxon>Insecta</taxon>
        <taxon>Pterygota</taxon>
        <taxon>Neoptera</taxon>
        <taxon>Paraneoptera</taxon>
        <taxon>Hemiptera</taxon>
        <taxon>Sternorrhyncha</taxon>
        <taxon>Aleyrodoidea</taxon>
        <taxon>Aleyrodidae</taxon>
        <taxon>Aleyrodinae</taxon>
        <taxon>Bemisia</taxon>
    </lineage>
</organism>
<feature type="transmembrane region" description="Helical" evidence="8">
    <location>
        <begin position="407"/>
        <end position="432"/>
    </location>
</feature>
<evidence type="ECO:0000256" key="2">
    <source>
        <dbReference type="ARBA" id="ARBA00022475"/>
    </source>
</evidence>
<proteinExistence type="predicted"/>
<evidence type="ECO:0000256" key="1">
    <source>
        <dbReference type="ARBA" id="ARBA00004651"/>
    </source>
</evidence>
<evidence type="ECO:0000313" key="10">
    <source>
        <dbReference type="EMBL" id="CAH0392678.1"/>
    </source>
</evidence>
<gene>
    <name evidence="10" type="ORF">BEMITA_LOCUS11163</name>
</gene>
<evidence type="ECO:0000256" key="9">
    <source>
        <dbReference type="SAM" id="SignalP"/>
    </source>
</evidence>
<dbReference type="PROSITE" id="PS51257">
    <property type="entry name" value="PROKAR_LIPOPROTEIN"/>
    <property type="match status" value="1"/>
</dbReference>
<dbReference type="GO" id="GO:0005886">
    <property type="term" value="C:plasma membrane"/>
    <property type="evidence" value="ECO:0007669"/>
    <property type="project" value="UniProtKB-SubCell"/>
</dbReference>
<protein>
    <recommendedName>
        <fullName evidence="12">Ionotropic receptor</fullName>
    </recommendedName>
</protein>
<accession>A0A9P0AKY0</accession>
<evidence type="ECO:0000313" key="11">
    <source>
        <dbReference type="Proteomes" id="UP001152759"/>
    </source>
</evidence>
<evidence type="ECO:0000256" key="6">
    <source>
        <dbReference type="ARBA" id="ARBA00023170"/>
    </source>
</evidence>
<dbReference type="PANTHER" id="PTHR42643:SF38">
    <property type="entry name" value="IONOTROPIC RECEPTOR 100A"/>
    <property type="match status" value="1"/>
</dbReference>
<keyword evidence="7" id="KW-0325">Glycoprotein</keyword>
<keyword evidence="3 8" id="KW-0812">Transmembrane</keyword>
<feature type="transmembrane region" description="Helical" evidence="8">
    <location>
        <begin position="485"/>
        <end position="503"/>
    </location>
</feature>
<evidence type="ECO:0000256" key="8">
    <source>
        <dbReference type="SAM" id="Phobius"/>
    </source>
</evidence>
<keyword evidence="9" id="KW-0732">Signal</keyword>
<dbReference type="PANTHER" id="PTHR42643">
    <property type="entry name" value="IONOTROPIC RECEPTOR 20A-RELATED"/>
    <property type="match status" value="1"/>
</dbReference>
<dbReference type="AlphaFoldDB" id="A0A9P0AKY0"/>
<dbReference type="Gene3D" id="1.10.287.70">
    <property type="match status" value="1"/>
</dbReference>
<feature type="transmembrane region" description="Helical" evidence="8">
    <location>
        <begin position="727"/>
        <end position="747"/>
    </location>
</feature>
<keyword evidence="4 8" id="KW-1133">Transmembrane helix</keyword>
<name>A0A9P0AKY0_BEMTA</name>
<keyword evidence="6" id="KW-0675">Receptor</keyword>
<dbReference type="InterPro" id="IPR052192">
    <property type="entry name" value="Insect_Ionotropic_Sensory_Rcpt"/>
</dbReference>
<reference evidence="10" key="1">
    <citation type="submission" date="2021-12" db="EMBL/GenBank/DDBJ databases">
        <authorList>
            <person name="King R."/>
        </authorList>
    </citation>
    <scope>NUCLEOTIDE SEQUENCE</scope>
</reference>
<comment type="subcellular location">
    <subcellularLocation>
        <location evidence="1">Cell membrane</location>
        <topology evidence="1">Multi-pass membrane protein</topology>
    </subcellularLocation>
</comment>
<evidence type="ECO:0000256" key="3">
    <source>
        <dbReference type="ARBA" id="ARBA00022692"/>
    </source>
</evidence>
<evidence type="ECO:0008006" key="12">
    <source>
        <dbReference type="Google" id="ProtNLM"/>
    </source>
</evidence>
<feature type="transmembrane region" description="Helical" evidence="8">
    <location>
        <begin position="461"/>
        <end position="479"/>
    </location>
</feature>